<dbReference type="AlphaFoldDB" id="A0A0R1PKH3"/>
<comment type="caution">
    <text evidence="1">The sequence shown here is derived from an EMBL/GenBank/DDBJ whole genome shotgun (WGS) entry which is preliminary data.</text>
</comment>
<dbReference type="STRING" id="1423812.FD20_GL002501"/>
<dbReference type="PATRIC" id="fig|1423812.3.peg.2655"/>
<dbReference type="EMBL" id="AZEG01000082">
    <property type="protein sequence ID" value="KRL32657.1"/>
    <property type="molecule type" value="Genomic_DNA"/>
</dbReference>
<dbReference type="NCBIfam" id="TIGR04141">
    <property type="entry name" value="TIGR04141 family sporadically distributed protein"/>
    <property type="match status" value="1"/>
</dbReference>
<accession>A0A0R1PKH3</accession>
<dbReference type="Proteomes" id="UP000051155">
    <property type="component" value="Unassembled WGS sequence"/>
</dbReference>
<evidence type="ECO:0000313" key="1">
    <source>
        <dbReference type="EMBL" id="KRL32657.1"/>
    </source>
</evidence>
<dbReference type="InterPro" id="IPR026487">
    <property type="entry name" value="CHP04141"/>
</dbReference>
<organism evidence="1 2">
    <name type="scientific">Liquorilactobacillus uvarum DSM 19971</name>
    <dbReference type="NCBI Taxonomy" id="1423812"/>
    <lineage>
        <taxon>Bacteria</taxon>
        <taxon>Bacillati</taxon>
        <taxon>Bacillota</taxon>
        <taxon>Bacilli</taxon>
        <taxon>Lactobacillales</taxon>
        <taxon>Lactobacillaceae</taxon>
        <taxon>Liquorilactobacillus</taxon>
    </lineage>
</organism>
<keyword evidence="2" id="KW-1185">Reference proteome</keyword>
<dbReference type="OrthoDB" id="2234534at2"/>
<evidence type="ECO:0000313" key="2">
    <source>
        <dbReference type="Proteomes" id="UP000051155"/>
    </source>
</evidence>
<sequence length="158" mass="18483">MNEQEGDYNKKISDFSKSFVLLDKKDYQPQEYGYSKVEPCDILTNKNQFIHVKKGESSSKLSHLFLQGLVSAKILAQDRQNFIEHINSKITEQNKKFFLSAKDKNEKFEIIFGIINKRKINNQDLLPFFSMITLIQVVDELNVMGFNYSLMMINRETD</sequence>
<proteinExistence type="predicted"/>
<protein>
    <submittedName>
        <fullName evidence="1">Uncharacterized protein</fullName>
    </submittedName>
</protein>
<dbReference type="Pfam" id="PF19614">
    <property type="entry name" value="DUF6119"/>
    <property type="match status" value="1"/>
</dbReference>
<reference evidence="1 2" key="1">
    <citation type="journal article" date="2015" name="Genome Announc.">
        <title>Expanding the biotechnology potential of lactobacilli through comparative genomics of 213 strains and associated genera.</title>
        <authorList>
            <person name="Sun Z."/>
            <person name="Harris H.M."/>
            <person name="McCann A."/>
            <person name="Guo C."/>
            <person name="Argimon S."/>
            <person name="Zhang W."/>
            <person name="Yang X."/>
            <person name="Jeffery I.B."/>
            <person name="Cooney J.C."/>
            <person name="Kagawa T.F."/>
            <person name="Liu W."/>
            <person name="Song Y."/>
            <person name="Salvetti E."/>
            <person name="Wrobel A."/>
            <person name="Rasinkangas P."/>
            <person name="Parkhill J."/>
            <person name="Rea M.C."/>
            <person name="O'Sullivan O."/>
            <person name="Ritari J."/>
            <person name="Douillard F.P."/>
            <person name="Paul Ross R."/>
            <person name="Yang R."/>
            <person name="Briner A.E."/>
            <person name="Felis G.E."/>
            <person name="de Vos W.M."/>
            <person name="Barrangou R."/>
            <person name="Klaenhammer T.R."/>
            <person name="Caufield P.W."/>
            <person name="Cui Y."/>
            <person name="Zhang H."/>
            <person name="O'Toole P.W."/>
        </authorList>
    </citation>
    <scope>NUCLEOTIDE SEQUENCE [LARGE SCALE GENOMIC DNA]</scope>
    <source>
        <strain evidence="1 2">DSM 19971</strain>
    </source>
</reference>
<gene>
    <name evidence="1" type="ORF">FD20_GL002501</name>
</gene>
<name>A0A0R1PKH3_9LACO</name>